<keyword evidence="6" id="KW-1185">Reference proteome</keyword>
<proteinExistence type="inferred from homology"/>
<sequence>MVCPGSVPGYNPQKESKLALYQLVPTLSPLRRYLTFRRAGGYLANDVKRARIRAFLQVGGHSVPAAAQEKSIDAIATFFALPLEENEKLSQSNSERHRGYERIGGQKLDKLDDDDATTDQKEGKDSATVHSLSKAKFQLIALSLSLPRHFFDRFASDPNGICLPLSPLPDGAGRTRGGSVGDLEVLHKPTSTWHGMPPVEGAYVCNSGDLIQRWTHDRYRSTLHRVLSPRTRRDRYSCAFFNDGALDMIIYACDIGTCFMDEKESAMLRTPDRANNCTPSVRKTKLLKVCNGAREFLLSRVTLVSASDEVVRAHILYGVTVMGITLEELNRGVGVAAIASWMEGHEGQVCSGYY</sequence>
<dbReference type="OrthoDB" id="288590at2759"/>
<dbReference type="PANTHER" id="PTHR47990">
    <property type="entry name" value="2-OXOGLUTARATE (2OG) AND FE(II)-DEPENDENT OXYGENASE SUPERFAMILY PROTEIN-RELATED"/>
    <property type="match status" value="1"/>
</dbReference>
<dbReference type="GO" id="GO:0016491">
    <property type="term" value="F:oxidoreductase activity"/>
    <property type="evidence" value="ECO:0007669"/>
    <property type="project" value="UniProtKB-KW"/>
</dbReference>
<evidence type="ECO:0000313" key="6">
    <source>
        <dbReference type="Proteomes" id="UP000800035"/>
    </source>
</evidence>
<evidence type="ECO:0000259" key="4">
    <source>
        <dbReference type="PROSITE" id="PS51471"/>
    </source>
</evidence>
<comment type="similarity">
    <text evidence="1 2">Belongs to the iron/ascorbate-dependent oxidoreductase family.</text>
</comment>
<evidence type="ECO:0000313" key="5">
    <source>
        <dbReference type="EMBL" id="KAF1961989.1"/>
    </source>
</evidence>
<dbReference type="PROSITE" id="PS51471">
    <property type="entry name" value="FE2OG_OXY"/>
    <property type="match status" value="1"/>
</dbReference>
<evidence type="ECO:0000256" key="2">
    <source>
        <dbReference type="RuleBase" id="RU003682"/>
    </source>
</evidence>
<dbReference type="Pfam" id="PF14226">
    <property type="entry name" value="DIOX_N"/>
    <property type="match status" value="1"/>
</dbReference>
<keyword evidence="2" id="KW-0560">Oxidoreductase</keyword>
<dbReference type="AlphaFoldDB" id="A0A6A5UDF9"/>
<dbReference type="GO" id="GO:0044283">
    <property type="term" value="P:small molecule biosynthetic process"/>
    <property type="evidence" value="ECO:0007669"/>
    <property type="project" value="UniProtKB-ARBA"/>
</dbReference>
<gene>
    <name evidence="5" type="ORF">CC80DRAFT_500322</name>
</gene>
<dbReference type="Proteomes" id="UP000800035">
    <property type="component" value="Unassembled WGS sequence"/>
</dbReference>
<dbReference type="GO" id="GO:0046872">
    <property type="term" value="F:metal ion binding"/>
    <property type="evidence" value="ECO:0007669"/>
    <property type="project" value="UniProtKB-KW"/>
</dbReference>
<feature type="domain" description="Fe2OG dioxygenase" evidence="4">
    <location>
        <begin position="128"/>
        <end position="244"/>
    </location>
</feature>
<feature type="region of interest" description="Disordered" evidence="3">
    <location>
        <begin position="89"/>
        <end position="128"/>
    </location>
</feature>
<evidence type="ECO:0000256" key="1">
    <source>
        <dbReference type="ARBA" id="ARBA00008056"/>
    </source>
</evidence>
<name>A0A6A5UDF9_9PLEO</name>
<dbReference type="EMBL" id="ML976980">
    <property type="protein sequence ID" value="KAF1961989.1"/>
    <property type="molecule type" value="Genomic_DNA"/>
</dbReference>
<dbReference type="Pfam" id="PF03171">
    <property type="entry name" value="2OG-FeII_Oxy"/>
    <property type="match status" value="1"/>
</dbReference>
<evidence type="ECO:0000256" key="3">
    <source>
        <dbReference type="SAM" id="MobiDB-lite"/>
    </source>
</evidence>
<reference evidence="5" key="1">
    <citation type="journal article" date="2020" name="Stud. Mycol.">
        <title>101 Dothideomycetes genomes: a test case for predicting lifestyles and emergence of pathogens.</title>
        <authorList>
            <person name="Haridas S."/>
            <person name="Albert R."/>
            <person name="Binder M."/>
            <person name="Bloem J."/>
            <person name="Labutti K."/>
            <person name="Salamov A."/>
            <person name="Andreopoulos B."/>
            <person name="Baker S."/>
            <person name="Barry K."/>
            <person name="Bills G."/>
            <person name="Bluhm B."/>
            <person name="Cannon C."/>
            <person name="Castanera R."/>
            <person name="Culley D."/>
            <person name="Daum C."/>
            <person name="Ezra D."/>
            <person name="Gonzalez J."/>
            <person name="Henrissat B."/>
            <person name="Kuo A."/>
            <person name="Liang C."/>
            <person name="Lipzen A."/>
            <person name="Lutzoni F."/>
            <person name="Magnuson J."/>
            <person name="Mondo S."/>
            <person name="Nolan M."/>
            <person name="Ohm R."/>
            <person name="Pangilinan J."/>
            <person name="Park H.-J."/>
            <person name="Ramirez L."/>
            <person name="Alfaro M."/>
            <person name="Sun H."/>
            <person name="Tritt A."/>
            <person name="Yoshinaga Y."/>
            <person name="Zwiers L.-H."/>
            <person name="Turgeon B."/>
            <person name="Goodwin S."/>
            <person name="Spatafora J."/>
            <person name="Crous P."/>
            <person name="Grigoriev I."/>
        </authorList>
    </citation>
    <scope>NUCLEOTIDE SEQUENCE</scope>
    <source>
        <strain evidence="5">CBS 675.92</strain>
    </source>
</reference>
<dbReference type="Gene3D" id="2.60.120.330">
    <property type="entry name" value="B-lactam Antibiotic, Isopenicillin N Synthase, Chain"/>
    <property type="match status" value="2"/>
</dbReference>
<dbReference type="SUPFAM" id="SSF51197">
    <property type="entry name" value="Clavaminate synthase-like"/>
    <property type="match status" value="1"/>
</dbReference>
<dbReference type="InterPro" id="IPR027443">
    <property type="entry name" value="IPNS-like_sf"/>
</dbReference>
<feature type="compositionally biased region" description="Basic and acidic residues" evidence="3">
    <location>
        <begin position="118"/>
        <end position="127"/>
    </location>
</feature>
<keyword evidence="2" id="KW-0408">Iron</keyword>
<keyword evidence="2" id="KW-0479">Metal-binding</keyword>
<dbReference type="InterPro" id="IPR005123">
    <property type="entry name" value="Oxoglu/Fe-dep_dioxygenase_dom"/>
</dbReference>
<accession>A0A6A5UDF9</accession>
<dbReference type="InterPro" id="IPR050231">
    <property type="entry name" value="Iron_ascorbate_oxido_reductase"/>
</dbReference>
<organism evidence="5 6">
    <name type="scientific">Byssothecium circinans</name>
    <dbReference type="NCBI Taxonomy" id="147558"/>
    <lineage>
        <taxon>Eukaryota</taxon>
        <taxon>Fungi</taxon>
        <taxon>Dikarya</taxon>
        <taxon>Ascomycota</taxon>
        <taxon>Pezizomycotina</taxon>
        <taxon>Dothideomycetes</taxon>
        <taxon>Pleosporomycetidae</taxon>
        <taxon>Pleosporales</taxon>
        <taxon>Massarineae</taxon>
        <taxon>Massarinaceae</taxon>
        <taxon>Byssothecium</taxon>
    </lineage>
</organism>
<dbReference type="InterPro" id="IPR044861">
    <property type="entry name" value="IPNS-like_FE2OG_OXY"/>
</dbReference>
<dbReference type="InterPro" id="IPR026992">
    <property type="entry name" value="DIOX_N"/>
</dbReference>
<protein>
    <submittedName>
        <fullName evidence="5">Clavaminate synthase-like protein</fullName>
    </submittedName>
</protein>